<organism evidence="16 17">
    <name type="scientific">Larimichthys crocea</name>
    <name type="common">Large yellow croaker</name>
    <name type="synonym">Pseudosciaena crocea</name>
    <dbReference type="NCBI Taxonomy" id="215358"/>
    <lineage>
        <taxon>Eukaryota</taxon>
        <taxon>Metazoa</taxon>
        <taxon>Chordata</taxon>
        <taxon>Craniata</taxon>
        <taxon>Vertebrata</taxon>
        <taxon>Euteleostomi</taxon>
        <taxon>Actinopterygii</taxon>
        <taxon>Neopterygii</taxon>
        <taxon>Teleostei</taxon>
        <taxon>Neoteleostei</taxon>
        <taxon>Acanthomorphata</taxon>
        <taxon>Eupercaria</taxon>
        <taxon>Sciaenidae</taxon>
        <taxon>Larimichthys</taxon>
    </lineage>
</organism>
<dbReference type="InterPro" id="IPR035892">
    <property type="entry name" value="C2_domain_sf"/>
</dbReference>
<feature type="domain" description="C2" evidence="15">
    <location>
        <begin position="1249"/>
        <end position="1374"/>
    </location>
</feature>
<dbReference type="GO" id="GO:0030659">
    <property type="term" value="C:cytoplasmic vesicle membrane"/>
    <property type="evidence" value="ECO:0007669"/>
    <property type="project" value="UniProtKB-SubCell"/>
</dbReference>
<dbReference type="InterPro" id="IPR037722">
    <property type="entry name" value="C2C_Ferlin"/>
</dbReference>
<feature type="domain" description="C2" evidence="15">
    <location>
        <begin position="1085"/>
        <end position="1213"/>
    </location>
</feature>
<dbReference type="PANTHER" id="PTHR12546:SF55">
    <property type="entry name" value="MYOFERLIN"/>
    <property type="match status" value="1"/>
</dbReference>
<dbReference type="Pfam" id="PF22901">
    <property type="entry name" value="dsrm_Ferlin"/>
    <property type="match status" value="1"/>
</dbReference>
<evidence type="ECO:0000256" key="7">
    <source>
        <dbReference type="ARBA" id="ARBA00022737"/>
    </source>
</evidence>
<protein>
    <submittedName>
        <fullName evidence="16">Myoferlin Fer-1-like protein 3</fullName>
    </submittedName>
</protein>
<dbReference type="Gene3D" id="2.60.40.150">
    <property type="entry name" value="C2 domain"/>
    <property type="match status" value="6"/>
</dbReference>
<dbReference type="InterPro" id="IPR012560">
    <property type="entry name" value="Ferlin_A-domain"/>
</dbReference>
<dbReference type="FunFam" id="2.60.40.150:FF:000138">
    <property type="entry name" value="Fer-1-like family member 6"/>
    <property type="match status" value="1"/>
</dbReference>
<feature type="domain" description="C2" evidence="15">
    <location>
        <begin position="1"/>
        <end position="103"/>
    </location>
</feature>
<dbReference type="GO" id="GO:0046872">
    <property type="term" value="F:metal ion binding"/>
    <property type="evidence" value="ECO:0007669"/>
    <property type="project" value="UniProtKB-KW"/>
</dbReference>
<keyword evidence="10 14" id="KW-1133">Transmembrane helix</keyword>
<dbReference type="Proteomes" id="UP000424527">
    <property type="component" value="Unassembled WGS sequence"/>
</dbReference>
<accession>A0A6G0HN87</accession>
<dbReference type="InterPro" id="IPR012561">
    <property type="entry name" value="Ferlin_B-domain"/>
</dbReference>
<keyword evidence="17" id="KW-1185">Reference proteome</keyword>
<dbReference type="SMART" id="SM01202">
    <property type="entry name" value="FerI"/>
    <property type="match status" value="1"/>
</dbReference>
<dbReference type="PROSITE" id="PS50004">
    <property type="entry name" value="C2"/>
    <property type="match status" value="7"/>
</dbReference>
<feature type="compositionally biased region" description="Basic and acidic residues" evidence="13">
    <location>
        <begin position="1943"/>
        <end position="1954"/>
    </location>
</feature>
<evidence type="ECO:0000256" key="8">
    <source>
        <dbReference type="ARBA" id="ARBA00022837"/>
    </source>
</evidence>
<dbReference type="FunFam" id="2.60.40.150:FF:000026">
    <property type="entry name" value="dysferlin isoform X2"/>
    <property type="match status" value="1"/>
</dbReference>
<dbReference type="FunFam" id="2.60.40.150:FF:000009">
    <property type="entry name" value="dysferlin isoform X2"/>
    <property type="match status" value="1"/>
</dbReference>
<dbReference type="SMART" id="SM01200">
    <property type="entry name" value="FerA"/>
    <property type="match status" value="1"/>
</dbReference>
<dbReference type="CDD" id="cd08374">
    <property type="entry name" value="C2F_Ferlin"/>
    <property type="match status" value="1"/>
</dbReference>
<dbReference type="GO" id="GO:0005886">
    <property type="term" value="C:plasma membrane"/>
    <property type="evidence" value="ECO:0007669"/>
    <property type="project" value="UniProtKB-SubCell"/>
</dbReference>
<keyword evidence="6" id="KW-0479">Metal-binding</keyword>
<evidence type="ECO:0000256" key="2">
    <source>
        <dbReference type="ARBA" id="ARBA00004483"/>
    </source>
</evidence>
<feature type="domain" description="C2" evidence="15">
    <location>
        <begin position="1499"/>
        <end position="1617"/>
    </location>
</feature>
<evidence type="ECO:0000256" key="4">
    <source>
        <dbReference type="ARBA" id="ARBA00022475"/>
    </source>
</evidence>
<keyword evidence="4" id="KW-1003">Cell membrane</keyword>
<dbReference type="InterPro" id="IPR055072">
    <property type="entry name" value="Ferlin_DSRM"/>
</dbReference>
<dbReference type="SUPFAM" id="SSF49562">
    <property type="entry name" value="C2 domain (Calcium/lipid-binding domain, CaLB)"/>
    <property type="match status" value="7"/>
</dbReference>
<dbReference type="SMART" id="SM01201">
    <property type="entry name" value="FerB"/>
    <property type="match status" value="1"/>
</dbReference>
<sequence length="2025" mass="229061">MLRVIVESASGIPKKKLGNPDPIAAIVFRGEKKKTKAIDNELNPVWNEVLEFDLKGSSLDASSLSTWFIGSAQISLRDLAGGQLKSLPSRNVPLVNEKQHAVGATINLLIGYEPPANTTPNLNEPDGDMSHVDARGSDEGDEWETDVEGGVQGGPGASASPKHPGKSSHKPVRLTRKSNRVLANKPQDFQIRVRVIECRQLPGNNIKPVVKVNVCGQTHRTRIRRGNNPFFDEMFFYNVNILPSELLDDSISLRVYDSFSLRSDSLMGEFKLDVGYIYDEPGHAIMRKWLLLSDPDDSSSGARGYLKVSIIVVGTGDEPPTERRDISEEQDDIESNLLLPAGITMRWATLSLKVYRAEDIPQMDDAFVQTMKQVFGRDGDKKNLVDPYVEVSFAGKKLCTKIIEKNANPEWNQLINLQVKFPSMCERVKLTMYDWDRLTKDDAIGTTFLNLSTMSSSGGEIEDARAESCSTVSELSTAGSEIGFLPAFGPCYVNLYGSPREFTGLPDPYDELNFGKGEGVAYRGRVLVELSTQLDGKVDINVDNISNDDILVAQKYQRRRKYSLCAVFHSACMLQEPGEPIQFEVSIGNYGNKLDSTCKPLSSTTQYSFAVFDGNHYYYLPWADTKPVVILTSYWEDISHRLDSVNILLFIAERLESHLTSLKTAILAKMPETRLAEIWLKLINHVIEDLKSFQLPVLETQPNVTALDLQMKKLRDAALESISQMAIRMKEEATDVKATVGDIEDWLDRIKQLAEEPQNSMPDVIIWMLRGEKRVAYARVPANQILYSNLSEQARGKHCGRTQTIFMQYPMDKNKGLKIPVELRISMWLGLSADEKKFNSFSEGNFSVYAEMYENQAHVLGKWGTTGLVGRHKFSDVTGKVKLKQERFLPPRGLLTEADAGHTEFTDEIFQNETRFPGGEWKPAAEPYTDVNGEKAQSPGEFDCPPGWTWEDDWSFDSNRAVDERGWEYGVTIPPDDKPKSWVAAEKMYHVHRRKRLVRPRKKTCDKMAATERREPGEGWEYSSLIGWKFHRKERGSDTFRRRRWRRKMVPSDRIGASAIFRLEGALGVDIDEKASKTDAAKVFGANTPTVSCHFSRSYIYHLRVYVYQARNLCAMDKDSFSDPYAHVSFLHVSKTTEVIKTTLNPTWDQTLIFEDIEIYGDPQTIARNPPDVVLELYDSDQVGKDEAMGYCTCPPVVKLNPSVAVSPKLLWFPVTKKGRSAGEVLLAAELLLKDKGKDGDLPLVPPRRGEKLYMVPQGIRPVVQLTAIEVLTWGLRNMKTFQLATISSPSLIVECGGEIVQTAVIKNFKKNPNFPGSVLLLKVLLPKEEMYTPPIVLKVIDHRPFGRKPVVGQCTIDCLEEFRCDPYRINNEVCMSARVAMMAATQADVVIEIEERPIVKAELQAEKEEEAVDWWSKFFASIGVPEKCGPYLKKGYDKLQVYNSELEEVPEFQGLTDFCSTFKLQRGKTEDEEDDPSVVGEFKGSFKIYPLSDDPGVPAPPRQFTELPESGPQECLVRIYVVRCIDLQPKDTNGMCDPYIKITLGKKTVDDRDNYKPNTLNPEFGRVFELSCFMPQDKDLKIAVYDYDFMSKDEKVGETIIDLENRLMSRFRSCCGLPQTYCVSGINQWRDQLKPTQILQRVAKVRGIPPPRIEGDGSSLTYSGKQYNLQDFEANTVIHPHMGPATERLALYVLRNQGLVPEHVETRTLCSSHQPNLSQGQIQMWVDIFPKSLGLPGPPCEITPRKAKKYFLRAIVWNTTDVTLDETSVTGEKMSDIYVKGWMPGMEDQKQKTDVHYRSLDGDGNFNWRFIFGFDYLPAEQLCVVSRKEHFWNLDKTEFRIPPKLILQIWDNDKFSLDDYLGSVELDLLNLISPAKTPEKCSLKMLPGMGGSASSKKPPPSSLFSQKSVRGWWPCAIEQDGKHVLGGKVEMTLEIVEENEMEERPAGKGRDEPNMNPKLDPPNRPDTSFFWFTNPCKTMKFIVWRRFKWIFILSIILLLVILFLGILFYSLPNYISMKIVKPFS</sequence>
<feature type="region of interest" description="Disordered" evidence="13">
    <location>
        <begin position="116"/>
        <end position="179"/>
    </location>
</feature>
<feature type="compositionally biased region" description="Basic and acidic residues" evidence="13">
    <location>
        <begin position="128"/>
        <end position="138"/>
    </location>
</feature>
<dbReference type="GO" id="GO:0061025">
    <property type="term" value="P:membrane fusion"/>
    <property type="evidence" value="ECO:0007669"/>
    <property type="project" value="TreeGrafter"/>
</dbReference>
<feature type="region of interest" description="Disordered" evidence="13">
    <location>
        <begin position="1941"/>
        <end position="1963"/>
    </location>
</feature>
<dbReference type="SMART" id="SM00693">
    <property type="entry name" value="DysFN"/>
    <property type="match status" value="2"/>
</dbReference>
<evidence type="ECO:0000256" key="3">
    <source>
        <dbReference type="ARBA" id="ARBA00007561"/>
    </source>
</evidence>
<dbReference type="InterPro" id="IPR037721">
    <property type="entry name" value="Ferlin"/>
</dbReference>
<evidence type="ECO:0000256" key="11">
    <source>
        <dbReference type="ARBA" id="ARBA00023136"/>
    </source>
</evidence>
<dbReference type="SMART" id="SM00694">
    <property type="entry name" value="DysFC"/>
    <property type="match status" value="2"/>
</dbReference>
<keyword evidence="9" id="KW-0735">Signal-anchor</keyword>
<evidence type="ECO:0000313" key="16">
    <source>
        <dbReference type="EMBL" id="KAE8280664.1"/>
    </source>
</evidence>
<evidence type="ECO:0000259" key="15">
    <source>
        <dbReference type="PROSITE" id="PS50004"/>
    </source>
</evidence>
<dbReference type="Pfam" id="PF08151">
    <property type="entry name" value="FerI"/>
    <property type="match status" value="1"/>
</dbReference>
<dbReference type="InterPro" id="IPR000008">
    <property type="entry name" value="C2_dom"/>
</dbReference>
<keyword evidence="12" id="KW-0968">Cytoplasmic vesicle</keyword>
<keyword evidence="5 14" id="KW-0812">Transmembrane</keyword>
<dbReference type="PANTHER" id="PTHR12546">
    <property type="entry name" value="FER-1-LIKE"/>
    <property type="match status" value="1"/>
</dbReference>
<keyword evidence="8" id="KW-0106">Calcium</keyword>
<evidence type="ECO:0000256" key="6">
    <source>
        <dbReference type="ARBA" id="ARBA00022723"/>
    </source>
</evidence>
<feature type="domain" description="C2" evidence="15">
    <location>
        <begin position="329"/>
        <end position="465"/>
    </location>
</feature>
<dbReference type="SMART" id="SM00239">
    <property type="entry name" value="C2"/>
    <property type="match status" value="7"/>
</dbReference>
<evidence type="ECO:0000256" key="5">
    <source>
        <dbReference type="ARBA" id="ARBA00022692"/>
    </source>
</evidence>
<dbReference type="EMBL" id="REGW02000021">
    <property type="protein sequence ID" value="KAE8280664.1"/>
    <property type="molecule type" value="Genomic_DNA"/>
</dbReference>
<dbReference type="InterPro" id="IPR037725">
    <property type="entry name" value="C2F_Ferlin"/>
</dbReference>
<feature type="domain" description="C2" evidence="15">
    <location>
        <begin position="168"/>
        <end position="290"/>
    </location>
</feature>
<comment type="subcellular location">
    <subcellularLocation>
        <location evidence="1">Cell membrane</location>
        <topology evidence="1">Single-pass type II membrane protein</topology>
    </subcellularLocation>
    <subcellularLocation>
        <location evidence="2">Cytoplasmic vesicle membrane</location>
        <topology evidence="2">Single-pass type II membrane protein</topology>
    </subcellularLocation>
</comment>
<keyword evidence="7" id="KW-0677">Repeat</keyword>
<dbReference type="InterPro" id="IPR037724">
    <property type="entry name" value="C2E_Ferlin"/>
</dbReference>
<dbReference type="Pfam" id="PF08150">
    <property type="entry name" value="FerB"/>
    <property type="match status" value="1"/>
</dbReference>
<dbReference type="CDD" id="cd04037">
    <property type="entry name" value="C2E_Ferlin"/>
    <property type="match status" value="1"/>
</dbReference>
<evidence type="ECO:0000256" key="12">
    <source>
        <dbReference type="ARBA" id="ARBA00023329"/>
    </source>
</evidence>
<feature type="domain" description="C2" evidence="15">
    <location>
        <begin position="1733"/>
        <end position="1883"/>
    </location>
</feature>
<evidence type="ECO:0000256" key="10">
    <source>
        <dbReference type="ARBA" id="ARBA00022989"/>
    </source>
</evidence>
<reference evidence="16 17" key="1">
    <citation type="submission" date="2019-07" db="EMBL/GenBank/DDBJ databases">
        <title>Chromosome genome assembly for large yellow croaker.</title>
        <authorList>
            <person name="Xiao S."/>
        </authorList>
    </citation>
    <scope>NUCLEOTIDE SEQUENCE [LARGE SCALE GENOMIC DNA]</scope>
    <source>
        <strain evidence="16">JMULYC20181020</strain>
        <tissue evidence="16">Muscle</tissue>
    </source>
</reference>
<gene>
    <name evidence="16" type="ORF">D5F01_LYC21227</name>
</gene>
<dbReference type="Pfam" id="PF16165">
    <property type="entry name" value="Ferlin_C"/>
    <property type="match status" value="1"/>
</dbReference>
<dbReference type="InterPro" id="IPR032362">
    <property type="entry name" value="Ferlin_C"/>
</dbReference>
<comment type="similarity">
    <text evidence="3">Belongs to the ferlin family.</text>
</comment>
<feature type="compositionally biased region" description="Basic residues" evidence="13">
    <location>
        <begin position="163"/>
        <end position="179"/>
    </location>
</feature>
<evidence type="ECO:0000256" key="13">
    <source>
        <dbReference type="SAM" id="MobiDB-lite"/>
    </source>
</evidence>
<evidence type="ECO:0000313" key="17">
    <source>
        <dbReference type="Proteomes" id="UP000424527"/>
    </source>
</evidence>
<evidence type="ECO:0000256" key="1">
    <source>
        <dbReference type="ARBA" id="ARBA00004401"/>
    </source>
</evidence>
<name>A0A6G0HN87_LARCR</name>
<keyword evidence="11 14" id="KW-0472">Membrane</keyword>
<dbReference type="CDD" id="cd04017">
    <property type="entry name" value="C2D_Ferlin"/>
    <property type="match status" value="1"/>
</dbReference>
<proteinExistence type="inferred from homology"/>
<evidence type="ECO:0000256" key="9">
    <source>
        <dbReference type="ARBA" id="ARBA00022968"/>
    </source>
</evidence>
<dbReference type="GO" id="GO:0007009">
    <property type="term" value="P:plasma membrane organization"/>
    <property type="evidence" value="ECO:0007669"/>
    <property type="project" value="TreeGrafter"/>
</dbReference>
<dbReference type="InterPro" id="IPR012968">
    <property type="entry name" value="FerIin_dom"/>
</dbReference>
<dbReference type="InterPro" id="IPR037720">
    <property type="entry name" value="C2B_Ferlin"/>
</dbReference>
<dbReference type="Pfam" id="PF00168">
    <property type="entry name" value="C2"/>
    <property type="match status" value="7"/>
</dbReference>
<feature type="transmembrane region" description="Helical" evidence="14">
    <location>
        <begin position="1990"/>
        <end position="2012"/>
    </location>
</feature>
<comment type="caution">
    <text evidence="16">The sequence shown here is derived from an EMBL/GenBank/DDBJ whole genome shotgun (WGS) entry which is preliminary data.</text>
</comment>
<dbReference type="CDD" id="cd04011">
    <property type="entry name" value="C2B_Ferlin"/>
    <property type="match status" value="1"/>
</dbReference>
<dbReference type="InterPro" id="IPR006614">
    <property type="entry name" value="Peroxin/Ferlin"/>
</dbReference>
<dbReference type="Pfam" id="PF08165">
    <property type="entry name" value="FerA"/>
    <property type="match status" value="1"/>
</dbReference>
<dbReference type="CDD" id="cd04018">
    <property type="entry name" value="C2C_Ferlin"/>
    <property type="match status" value="1"/>
</dbReference>
<dbReference type="InterPro" id="IPR037723">
    <property type="entry name" value="C2D_Ferlin"/>
</dbReference>
<evidence type="ECO:0000256" key="14">
    <source>
        <dbReference type="SAM" id="Phobius"/>
    </source>
</evidence>